<reference evidence="9 10" key="1">
    <citation type="submission" date="2021-06" db="EMBL/GenBank/DDBJ databases">
        <title>Caerostris darwini draft genome.</title>
        <authorList>
            <person name="Kono N."/>
            <person name="Arakawa K."/>
        </authorList>
    </citation>
    <scope>NUCLEOTIDE SEQUENCE [LARGE SCALE GENOMIC DNA]</scope>
</reference>
<dbReference type="InterPro" id="IPR011598">
    <property type="entry name" value="bHLH_dom"/>
</dbReference>
<dbReference type="GO" id="GO:0005634">
    <property type="term" value="C:nucleus"/>
    <property type="evidence" value="ECO:0007669"/>
    <property type="project" value="UniProtKB-SubCell"/>
</dbReference>
<evidence type="ECO:0000313" key="9">
    <source>
        <dbReference type="EMBL" id="GIY00368.1"/>
    </source>
</evidence>
<comment type="caution">
    <text evidence="9">The sequence shown here is derived from an EMBL/GenBank/DDBJ whole genome shotgun (WGS) entry which is preliminary data.</text>
</comment>
<dbReference type="PANTHER" id="PTHR15741">
    <property type="entry name" value="BASIC HELIX-LOOP-HELIX ZIP TRANSCRIPTION FACTOR"/>
    <property type="match status" value="1"/>
</dbReference>
<accession>A0AAV4PRX8</accession>
<feature type="compositionally biased region" description="Polar residues" evidence="7">
    <location>
        <begin position="236"/>
        <end position="247"/>
    </location>
</feature>
<evidence type="ECO:0000256" key="4">
    <source>
        <dbReference type="ARBA" id="ARBA00023163"/>
    </source>
</evidence>
<dbReference type="Gene3D" id="4.10.280.10">
    <property type="entry name" value="Helix-loop-helix DNA-binding domain"/>
    <property type="match status" value="1"/>
</dbReference>
<keyword evidence="10" id="KW-1185">Reference proteome</keyword>
<gene>
    <name evidence="9" type="primary">TFAP4</name>
    <name evidence="9" type="ORF">CDAR_583501</name>
</gene>
<evidence type="ECO:0000256" key="1">
    <source>
        <dbReference type="ARBA" id="ARBA00004123"/>
    </source>
</evidence>
<dbReference type="AlphaFoldDB" id="A0AAV4PRX8"/>
<evidence type="ECO:0000256" key="2">
    <source>
        <dbReference type="ARBA" id="ARBA00023015"/>
    </source>
</evidence>
<proteinExistence type="predicted"/>
<evidence type="ECO:0000313" key="10">
    <source>
        <dbReference type="Proteomes" id="UP001054837"/>
    </source>
</evidence>
<dbReference type="PANTHER" id="PTHR15741:SF27">
    <property type="entry name" value="TRANSCRIPTION FACTOR AP-4"/>
    <property type="match status" value="1"/>
</dbReference>
<dbReference type="GO" id="GO:0000978">
    <property type="term" value="F:RNA polymerase II cis-regulatory region sequence-specific DNA binding"/>
    <property type="evidence" value="ECO:0007669"/>
    <property type="project" value="TreeGrafter"/>
</dbReference>
<dbReference type="SUPFAM" id="SSF47459">
    <property type="entry name" value="HLH, helix-loop-helix DNA-binding domain"/>
    <property type="match status" value="1"/>
</dbReference>
<evidence type="ECO:0000256" key="3">
    <source>
        <dbReference type="ARBA" id="ARBA00023125"/>
    </source>
</evidence>
<keyword evidence="4" id="KW-0804">Transcription</keyword>
<comment type="subcellular location">
    <subcellularLocation>
        <location evidence="1">Nucleus</location>
    </subcellularLocation>
</comment>
<dbReference type="GO" id="GO:0046983">
    <property type="term" value="F:protein dimerization activity"/>
    <property type="evidence" value="ECO:0007669"/>
    <property type="project" value="InterPro"/>
</dbReference>
<dbReference type="Proteomes" id="UP001054837">
    <property type="component" value="Unassembled WGS sequence"/>
</dbReference>
<keyword evidence="3" id="KW-0238">DNA-binding</keyword>
<dbReference type="CDD" id="cd11419">
    <property type="entry name" value="bHLHzip_TFAP4"/>
    <property type="match status" value="1"/>
</dbReference>
<feature type="coiled-coil region" evidence="6">
    <location>
        <begin position="164"/>
        <end position="198"/>
    </location>
</feature>
<keyword evidence="2" id="KW-0805">Transcription regulation</keyword>
<dbReference type="InterPro" id="IPR036638">
    <property type="entry name" value="HLH_DNA-bd_sf"/>
</dbReference>
<sequence>MAFYHRNSERKRMAHDYRRQEEEVVGSLCRLGSRPVSPKSLLEQEKRIRREIANSNERRRMQSINAGFQCLRALLPHRDGEKLSKAAILQSTADYVYQLEQEKTRLLEQNSQLMRRFPNLPHINHDSDGSCSDSPISKRKKREPADFVDEGIGSYSPSRSENGAEEVKREMIDLKIQLQHEKTLRLILEEQVRNLEARLYSSSRSDSSEPMHFQYHSGTEENIKSSINLGHESGLGSPQSQVSSQDLESTHEISLRESSPELSSSEIPEDLSGKSSSMLFQCVDELSLSDVNTIPGLLLSSTHVSSSFPDDISVSNTQDAMHKVSTSKQNLATIVEAIRHVEGDHLFQDDPTESKEAQSFNKEKLSPTKHQYTEQIEHPILFTNSDFSFQHQIIRSAPLTQSRPGVIVSNLS</sequence>
<keyword evidence="5" id="KW-0539">Nucleus</keyword>
<evidence type="ECO:0000259" key="8">
    <source>
        <dbReference type="PROSITE" id="PS50888"/>
    </source>
</evidence>
<feature type="compositionally biased region" description="Basic and acidic residues" evidence="7">
    <location>
        <begin position="248"/>
        <end position="259"/>
    </location>
</feature>
<dbReference type="PROSITE" id="PS50888">
    <property type="entry name" value="BHLH"/>
    <property type="match status" value="1"/>
</dbReference>
<dbReference type="SMART" id="SM00353">
    <property type="entry name" value="HLH"/>
    <property type="match status" value="1"/>
</dbReference>
<dbReference type="Pfam" id="PF00010">
    <property type="entry name" value="HLH"/>
    <property type="match status" value="1"/>
</dbReference>
<organism evidence="9 10">
    <name type="scientific">Caerostris darwini</name>
    <dbReference type="NCBI Taxonomy" id="1538125"/>
    <lineage>
        <taxon>Eukaryota</taxon>
        <taxon>Metazoa</taxon>
        <taxon>Ecdysozoa</taxon>
        <taxon>Arthropoda</taxon>
        <taxon>Chelicerata</taxon>
        <taxon>Arachnida</taxon>
        <taxon>Araneae</taxon>
        <taxon>Araneomorphae</taxon>
        <taxon>Entelegynae</taxon>
        <taxon>Araneoidea</taxon>
        <taxon>Araneidae</taxon>
        <taxon>Caerostris</taxon>
    </lineage>
</organism>
<feature type="region of interest" description="Disordered" evidence="7">
    <location>
        <begin position="228"/>
        <end position="272"/>
    </location>
</feature>
<name>A0AAV4PRX8_9ARAC</name>
<evidence type="ECO:0000256" key="7">
    <source>
        <dbReference type="SAM" id="MobiDB-lite"/>
    </source>
</evidence>
<evidence type="ECO:0000256" key="6">
    <source>
        <dbReference type="SAM" id="Coils"/>
    </source>
</evidence>
<dbReference type="GO" id="GO:0000981">
    <property type="term" value="F:DNA-binding transcription factor activity, RNA polymerase II-specific"/>
    <property type="evidence" value="ECO:0007669"/>
    <property type="project" value="TreeGrafter"/>
</dbReference>
<protein>
    <submittedName>
        <fullName evidence="9">Transcription factor AP-4</fullName>
    </submittedName>
</protein>
<feature type="region of interest" description="Disordered" evidence="7">
    <location>
        <begin position="120"/>
        <end position="143"/>
    </location>
</feature>
<evidence type="ECO:0000256" key="5">
    <source>
        <dbReference type="ARBA" id="ARBA00023242"/>
    </source>
</evidence>
<keyword evidence="6" id="KW-0175">Coiled coil</keyword>
<dbReference type="InterPro" id="IPR052207">
    <property type="entry name" value="Max-like/E-box_TFs"/>
</dbReference>
<feature type="domain" description="BHLH" evidence="8">
    <location>
        <begin position="48"/>
        <end position="99"/>
    </location>
</feature>
<dbReference type="EMBL" id="BPLQ01003418">
    <property type="protein sequence ID" value="GIY00368.1"/>
    <property type="molecule type" value="Genomic_DNA"/>
</dbReference>